<dbReference type="InterPro" id="IPR001806">
    <property type="entry name" value="Small_GTPase"/>
</dbReference>
<evidence type="ECO:0000313" key="4">
    <source>
        <dbReference type="Proteomes" id="UP000039324"/>
    </source>
</evidence>
<evidence type="ECO:0000313" key="3">
    <source>
        <dbReference type="EMBL" id="SPQ96205.1"/>
    </source>
</evidence>
<evidence type="ECO:0000256" key="1">
    <source>
        <dbReference type="ARBA" id="ARBA00022741"/>
    </source>
</evidence>
<dbReference type="PRINTS" id="PR00449">
    <property type="entry name" value="RASTRNSFRMNG"/>
</dbReference>
<dbReference type="SMART" id="SM00173">
    <property type="entry name" value="RAS"/>
    <property type="match status" value="1"/>
</dbReference>
<dbReference type="EMBL" id="OVEO01000005">
    <property type="protein sequence ID" value="SPQ96205.1"/>
    <property type="molecule type" value="Genomic_DNA"/>
</dbReference>
<dbReference type="GO" id="GO:0005525">
    <property type="term" value="F:GTP binding"/>
    <property type="evidence" value="ECO:0007669"/>
    <property type="project" value="InterPro"/>
</dbReference>
<dbReference type="Pfam" id="PF00071">
    <property type="entry name" value="Ras"/>
    <property type="match status" value="1"/>
</dbReference>
<name>A0A0G4IJD2_PLABS</name>
<dbReference type="Gene3D" id="3.40.50.300">
    <property type="entry name" value="P-loop containing nucleotide triphosphate hydrolases"/>
    <property type="match status" value="1"/>
</dbReference>
<proteinExistence type="predicted"/>
<dbReference type="Proteomes" id="UP000290189">
    <property type="component" value="Unassembled WGS sequence"/>
</dbReference>
<reference evidence="3 5" key="2">
    <citation type="submission" date="2018-03" db="EMBL/GenBank/DDBJ databases">
        <authorList>
            <person name="Fogelqvist J."/>
        </authorList>
    </citation>
    <scope>NUCLEOTIDE SEQUENCE [LARGE SCALE GENOMIC DNA]</scope>
</reference>
<reference evidence="2 4" key="1">
    <citation type="submission" date="2015-02" db="EMBL/GenBank/DDBJ databases">
        <authorList>
            <person name="Chooi Y.-H."/>
        </authorList>
    </citation>
    <scope>NUCLEOTIDE SEQUENCE [LARGE SCALE GENOMIC DNA]</scope>
    <source>
        <strain evidence="2">E3</strain>
    </source>
</reference>
<organism evidence="2 4">
    <name type="scientific">Plasmodiophora brassicae</name>
    <name type="common">Clubroot disease agent</name>
    <dbReference type="NCBI Taxonomy" id="37360"/>
    <lineage>
        <taxon>Eukaryota</taxon>
        <taxon>Sar</taxon>
        <taxon>Rhizaria</taxon>
        <taxon>Endomyxa</taxon>
        <taxon>Phytomyxea</taxon>
        <taxon>Plasmodiophorida</taxon>
        <taxon>Plasmodiophoridae</taxon>
        <taxon>Plasmodiophora</taxon>
    </lineage>
</organism>
<dbReference type="Proteomes" id="UP000039324">
    <property type="component" value="Unassembled WGS sequence"/>
</dbReference>
<dbReference type="InterPro" id="IPR027417">
    <property type="entry name" value="P-loop_NTPase"/>
</dbReference>
<dbReference type="GO" id="GO:0003924">
    <property type="term" value="F:GTPase activity"/>
    <property type="evidence" value="ECO:0007669"/>
    <property type="project" value="InterPro"/>
</dbReference>
<keyword evidence="4" id="KW-1185">Reference proteome</keyword>
<dbReference type="SUPFAM" id="SSF52540">
    <property type="entry name" value="P-loop containing nucleoside triphosphate hydrolases"/>
    <property type="match status" value="1"/>
</dbReference>
<sequence length="196" mass="20925">MEMVSMTVCVIGDPNVGKSSLLASEAQTPAAPGRTNPSIIPVAREDGTVVHYVDLPGAPRFKRMANRYCSSAAAFVLVYDQSDKSTFDHLDDWLSQIGDTSASVLFLVGNKADVPVGPRSVQIDDAREYANARGMTLATVSATKTPDAVRTLFAQVRDAVRTRLEPALLPNFALATRVLLRQPSSDACKASVLSGT</sequence>
<dbReference type="PROSITE" id="PS51419">
    <property type="entry name" value="RAB"/>
    <property type="match status" value="1"/>
</dbReference>
<protein>
    <submittedName>
        <fullName evidence="2">Uncharacterized protein</fullName>
    </submittedName>
</protein>
<geneLocation type="mitochondrion" evidence="3"/>
<dbReference type="OrthoDB" id="265044at2759"/>
<keyword evidence="1" id="KW-0547">Nucleotide-binding</keyword>
<dbReference type="STRING" id="37360.A0A0G4IJD2"/>
<dbReference type="AlphaFoldDB" id="A0A0G4IJD2"/>
<accession>A0A0G4IJD2</accession>
<keyword evidence="3" id="KW-0496">Mitochondrion</keyword>
<dbReference type="PANTHER" id="PTHR47978">
    <property type="match status" value="1"/>
</dbReference>
<dbReference type="SMART" id="SM00175">
    <property type="entry name" value="RAB"/>
    <property type="match status" value="1"/>
</dbReference>
<gene>
    <name evidence="2" type="ORF">PBRA_004112</name>
    <name evidence="3" type="ORF">PLBR_LOCUS3420</name>
</gene>
<dbReference type="EMBL" id="CDSF01000013">
    <property type="protein sequence ID" value="CEO95346.1"/>
    <property type="molecule type" value="Genomic_DNA"/>
</dbReference>
<evidence type="ECO:0000313" key="2">
    <source>
        <dbReference type="EMBL" id="CEO95346.1"/>
    </source>
</evidence>
<evidence type="ECO:0000313" key="5">
    <source>
        <dbReference type="Proteomes" id="UP000290189"/>
    </source>
</evidence>